<evidence type="ECO:0000256" key="1">
    <source>
        <dbReference type="SAM" id="MobiDB-lite"/>
    </source>
</evidence>
<evidence type="ECO:0000313" key="3">
    <source>
        <dbReference type="Proteomes" id="UP001487740"/>
    </source>
</evidence>
<evidence type="ECO:0000313" key="2">
    <source>
        <dbReference type="EMBL" id="KAK8398108.1"/>
    </source>
</evidence>
<reference evidence="2 3" key="1">
    <citation type="submission" date="2023-03" db="EMBL/GenBank/DDBJ databases">
        <title>High-quality genome of Scylla paramamosain provides insights in environmental adaptation.</title>
        <authorList>
            <person name="Zhang L."/>
        </authorList>
    </citation>
    <scope>NUCLEOTIDE SEQUENCE [LARGE SCALE GENOMIC DNA]</scope>
    <source>
        <strain evidence="2">LZ_2023a</strain>
        <tissue evidence="2">Muscle</tissue>
    </source>
</reference>
<dbReference type="AlphaFoldDB" id="A0AAW0UFL4"/>
<accession>A0AAW0UFL4</accession>
<organism evidence="2 3">
    <name type="scientific">Scylla paramamosain</name>
    <name type="common">Mud crab</name>
    <dbReference type="NCBI Taxonomy" id="85552"/>
    <lineage>
        <taxon>Eukaryota</taxon>
        <taxon>Metazoa</taxon>
        <taxon>Ecdysozoa</taxon>
        <taxon>Arthropoda</taxon>
        <taxon>Crustacea</taxon>
        <taxon>Multicrustacea</taxon>
        <taxon>Malacostraca</taxon>
        <taxon>Eumalacostraca</taxon>
        <taxon>Eucarida</taxon>
        <taxon>Decapoda</taxon>
        <taxon>Pleocyemata</taxon>
        <taxon>Brachyura</taxon>
        <taxon>Eubrachyura</taxon>
        <taxon>Portunoidea</taxon>
        <taxon>Portunidae</taxon>
        <taxon>Portuninae</taxon>
        <taxon>Scylla</taxon>
    </lineage>
</organism>
<proteinExistence type="predicted"/>
<dbReference type="Proteomes" id="UP001487740">
    <property type="component" value="Unassembled WGS sequence"/>
</dbReference>
<gene>
    <name evidence="2" type="ORF">O3P69_003794</name>
</gene>
<keyword evidence="3" id="KW-1185">Reference proteome</keyword>
<comment type="caution">
    <text evidence="2">The sequence shown here is derived from an EMBL/GenBank/DDBJ whole genome shotgun (WGS) entry which is preliminary data.</text>
</comment>
<sequence length="110" mass="11998">MGEEREEGREERSLGEENLHTLRPQGTQLYRYITGALPPPAHPAGLKALSSTDTVNGVTCQPSCDSHGCLAASYLACITITYEGEITVMWLQLASMYGGFNSCQPRVLLH</sequence>
<feature type="region of interest" description="Disordered" evidence="1">
    <location>
        <begin position="1"/>
        <end position="20"/>
    </location>
</feature>
<protein>
    <submittedName>
        <fullName evidence="2">Uncharacterized protein</fullName>
    </submittedName>
</protein>
<name>A0AAW0UFL4_SCYPA</name>
<dbReference type="EMBL" id="JARAKH010000012">
    <property type="protein sequence ID" value="KAK8398108.1"/>
    <property type="molecule type" value="Genomic_DNA"/>
</dbReference>